<dbReference type="Proteomes" id="UP001152484">
    <property type="component" value="Unassembled WGS sequence"/>
</dbReference>
<protein>
    <submittedName>
        <fullName evidence="2">Uncharacterized protein</fullName>
    </submittedName>
</protein>
<keyword evidence="3" id="KW-1185">Reference proteome</keyword>
<proteinExistence type="predicted"/>
<evidence type="ECO:0000313" key="2">
    <source>
        <dbReference type="EMBL" id="CAH9097592.1"/>
    </source>
</evidence>
<sequence>MNVKGFAGLKKKSAKEPKKKEACVQKPVDEFFPKGGEPSAVPADVVPAAAKRKATGKDVAPAGKKPKKAEAGKKTPPVLVVDEHSSSSPLIATATAPSNPPSGDFPREIVQFSLRGTAVMHDTVDPKAFLGGITSEMDREALGTYDDDALENRILRCSLTAYIALGEQTQRGKVLRLEKAQ</sequence>
<evidence type="ECO:0000256" key="1">
    <source>
        <dbReference type="SAM" id="MobiDB-lite"/>
    </source>
</evidence>
<feature type="region of interest" description="Disordered" evidence="1">
    <location>
        <begin position="1"/>
        <end position="22"/>
    </location>
</feature>
<feature type="region of interest" description="Disordered" evidence="1">
    <location>
        <begin position="50"/>
        <end position="104"/>
    </location>
</feature>
<name>A0A9P0ZED1_CUSEU</name>
<comment type="caution">
    <text evidence="2">The sequence shown here is derived from an EMBL/GenBank/DDBJ whole genome shotgun (WGS) entry which is preliminary data.</text>
</comment>
<dbReference type="EMBL" id="CAMAPE010000035">
    <property type="protein sequence ID" value="CAH9097592.1"/>
    <property type="molecule type" value="Genomic_DNA"/>
</dbReference>
<organism evidence="2 3">
    <name type="scientific">Cuscuta europaea</name>
    <name type="common">European dodder</name>
    <dbReference type="NCBI Taxonomy" id="41803"/>
    <lineage>
        <taxon>Eukaryota</taxon>
        <taxon>Viridiplantae</taxon>
        <taxon>Streptophyta</taxon>
        <taxon>Embryophyta</taxon>
        <taxon>Tracheophyta</taxon>
        <taxon>Spermatophyta</taxon>
        <taxon>Magnoliopsida</taxon>
        <taxon>eudicotyledons</taxon>
        <taxon>Gunneridae</taxon>
        <taxon>Pentapetalae</taxon>
        <taxon>asterids</taxon>
        <taxon>lamiids</taxon>
        <taxon>Solanales</taxon>
        <taxon>Convolvulaceae</taxon>
        <taxon>Cuscuteae</taxon>
        <taxon>Cuscuta</taxon>
        <taxon>Cuscuta subgen. Cuscuta</taxon>
    </lineage>
</organism>
<accession>A0A9P0ZED1</accession>
<dbReference type="AlphaFoldDB" id="A0A9P0ZED1"/>
<evidence type="ECO:0000313" key="3">
    <source>
        <dbReference type="Proteomes" id="UP001152484"/>
    </source>
</evidence>
<reference evidence="2" key="1">
    <citation type="submission" date="2022-07" db="EMBL/GenBank/DDBJ databases">
        <authorList>
            <person name="Macas J."/>
            <person name="Novak P."/>
            <person name="Neumann P."/>
        </authorList>
    </citation>
    <scope>NUCLEOTIDE SEQUENCE</scope>
</reference>
<gene>
    <name evidence="2" type="ORF">CEURO_LOCUS13911</name>
</gene>